<dbReference type="EMBL" id="MEWR01000008">
    <property type="protein sequence ID" value="OGC82382.1"/>
    <property type="molecule type" value="Genomic_DNA"/>
</dbReference>
<protein>
    <submittedName>
        <fullName evidence="1">Uncharacterized protein</fullName>
    </submittedName>
</protein>
<name>A0A1F4XKZ3_9BACT</name>
<accession>A0A1F4XKZ3</accession>
<comment type="caution">
    <text evidence="1">The sequence shown here is derived from an EMBL/GenBank/DDBJ whole genome shotgun (WGS) entry which is preliminary data.</text>
</comment>
<dbReference type="STRING" id="1817814.A2V81_02560"/>
<organism evidence="1 2">
    <name type="scientific">Candidatus Abawacabacteria bacterium RBG_16_42_10</name>
    <dbReference type="NCBI Taxonomy" id="1817814"/>
    <lineage>
        <taxon>Bacteria</taxon>
        <taxon>Candidatus Abawacaibacteriota</taxon>
    </lineage>
</organism>
<dbReference type="Proteomes" id="UP000177614">
    <property type="component" value="Unassembled WGS sequence"/>
</dbReference>
<reference evidence="1 2" key="1">
    <citation type="journal article" date="2016" name="Nat. Commun.">
        <title>Thousands of microbial genomes shed light on interconnected biogeochemical processes in an aquifer system.</title>
        <authorList>
            <person name="Anantharaman K."/>
            <person name="Brown C.T."/>
            <person name="Hug L.A."/>
            <person name="Sharon I."/>
            <person name="Castelle C.J."/>
            <person name="Probst A.J."/>
            <person name="Thomas B.C."/>
            <person name="Singh A."/>
            <person name="Wilkins M.J."/>
            <person name="Karaoz U."/>
            <person name="Brodie E.L."/>
            <person name="Williams K.H."/>
            <person name="Hubbard S.S."/>
            <person name="Banfield J.F."/>
        </authorList>
    </citation>
    <scope>NUCLEOTIDE SEQUENCE [LARGE SCALE GENOMIC DNA]</scope>
</reference>
<dbReference type="AlphaFoldDB" id="A0A1F4XKZ3"/>
<proteinExistence type="predicted"/>
<sequence length="103" mass="11094">MFKKRLTENISSPEKSLKNIIRSAALACLMGGTNQGCIVAYASPTLGTGYPTSPSAYYHGMPQPCIPPLPTVTTVGTRPYYFARPVGPTTVVVSPSHPYYRCP</sequence>
<gene>
    <name evidence="1" type="ORF">A2V81_02560</name>
</gene>
<evidence type="ECO:0000313" key="1">
    <source>
        <dbReference type="EMBL" id="OGC82382.1"/>
    </source>
</evidence>
<evidence type="ECO:0000313" key="2">
    <source>
        <dbReference type="Proteomes" id="UP000177614"/>
    </source>
</evidence>